<dbReference type="PROSITE" id="PS50893">
    <property type="entry name" value="ABC_TRANSPORTER_2"/>
    <property type="match status" value="1"/>
</dbReference>
<dbReference type="Pfam" id="PF00664">
    <property type="entry name" value="ABC_membrane"/>
    <property type="match status" value="1"/>
</dbReference>
<comment type="caution">
    <text evidence="10">The sequence shown here is derived from an EMBL/GenBank/DDBJ whole genome shotgun (WGS) entry which is preliminary data.</text>
</comment>
<feature type="transmembrane region" description="Helical" evidence="7">
    <location>
        <begin position="81"/>
        <end position="98"/>
    </location>
</feature>
<dbReference type="InterPro" id="IPR011527">
    <property type="entry name" value="ABC1_TM_dom"/>
</dbReference>
<dbReference type="AlphaFoldDB" id="A0A317CIQ5"/>
<feature type="transmembrane region" description="Helical" evidence="7">
    <location>
        <begin position="185"/>
        <end position="204"/>
    </location>
</feature>
<dbReference type="GO" id="GO:0015421">
    <property type="term" value="F:ABC-type oligopeptide transporter activity"/>
    <property type="evidence" value="ECO:0007669"/>
    <property type="project" value="TreeGrafter"/>
</dbReference>
<feature type="transmembrane region" description="Helical" evidence="7">
    <location>
        <begin position="265"/>
        <end position="290"/>
    </location>
</feature>
<name>A0A317CIQ5_9GAMM</name>
<dbReference type="InterPro" id="IPR036640">
    <property type="entry name" value="ABC1_TM_sf"/>
</dbReference>
<dbReference type="EMBL" id="QGKL01000012">
    <property type="protein sequence ID" value="PWQ98444.1"/>
    <property type="molecule type" value="Genomic_DNA"/>
</dbReference>
<keyword evidence="2 7" id="KW-0812">Transmembrane</keyword>
<evidence type="ECO:0000313" key="10">
    <source>
        <dbReference type="EMBL" id="PWQ98444.1"/>
    </source>
</evidence>
<feature type="transmembrane region" description="Helical" evidence="7">
    <location>
        <begin position="160"/>
        <end position="179"/>
    </location>
</feature>
<evidence type="ECO:0000256" key="7">
    <source>
        <dbReference type="SAM" id="Phobius"/>
    </source>
</evidence>
<keyword evidence="4 10" id="KW-0067">ATP-binding</keyword>
<dbReference type="InterPro" id="IPR003439">
    <property type="entry name" value="ABC_transporter-like_ATP-bd"/>
</dbReference>
<dbReference type="GO" id="GO:0005886">
    <property type="term" value="C:plasma membrane"/>
    <property type="evidence" value="ECO:0007669"/>
    <property type="project" value="UniProtKB-SubCell"/>
</dbReference>
<gene>
    <name evidence="10" type="ORF">DKT75_04515</name>
</gene>
<accession>A0A317CIQ5</accession>
<dbReference type="SUPFAM" id="SSF52540">
    <property type="entry name" value="P-loop containing nucleoside triphosphate hydrolases"/>
    <property type="match status" value="1"/>
</dbReference>
<evidence type="ECO:0000256" key="1">
    <source>
        <dbReference type="ARBA" id="ARBA00004651"/>
    </source>
</evidence>
<keyword evidence="3" id="KW-0547">Nucleotide-binding</keyword>
<dbReference type="PANTHER" id="PTHR43394">
    <property type="entry name" value="ATP-DEPENDENT PERMEASE MDL1, MITOCHONDRIAL"/>
    <property type="match status" value="1"/>
</dbReference>
<evidence type="ECO:0000256" key="6">
    <source>
        <dbReference type="ARBA" id="ARBA00023136"/>
    </source>
</evidence>
<dbReference type="Proteomes" id="UP000245506">
    <property type="component" value="Unassembled WGS sequence"/>
</dbReference>
<reference evidence="10 11" key="1">
    <citation type="submission" date="2018-05" db="EMBL/GenBank/DDBJ databases">
        <title>Leucothrix arctica sp. nov., isolated from Arctic seawater.</title>
        <authorList>
            <person name="Choi A."/>
            <person name="Baek K."/>
        </authorList>
    </citation>
    <scope>NUCLEOTIDE SEQUENCE [LARGE SCALE GENOMIC DNA]</scope>
    <source>
        <strain evidence="10 11">IMCC9719</strain>
    </source>
</reference>
<keyword evidence="6 7" id="KW-0472">Membrane</keyword>
<dbReference type="FunFam" id="3.40.50.300:FF:000218">
    <property type="entry name" value="Multidrug ABC transporter ATP-binding protein"/>
    <property type="match status" value="1"/>
</dbReference>
<dbReference type="InterPro" id="IPR039421">
    <property type="entry name" value="Type_1_exporter"/>
</dbReference>
<evidence type="ECO:0000256" key="5">
    <source>
        <dbReference type="ARBA" id="ARBA00022989"/>
    </source>
</evidence>
<evidence type="ECO:0000256" key="2">
    <source>
        <dbReference type="ARBA" id="ARBA00022692"/>
    </source>
</evidence>
<dbReference type="GO" id="GO:0005524">
    <property type="term" value="F:ATP binding"/>
    <property type="evidence" value="ECO:0007669"/>
    <property type="project" value="UniProtKB-KW"/>
</dbReference>
<feature type="domain" description="ABC transporter" evidence="8">
    <location>
        <begin position="362"/>
        <end position="601"/>
    </location>
</feature>
<evidence type="ECO:0000259" key="9">
    <source>
        <dbReference type="PROSITE" id="PS50929"/>
    </source>
</evidence>
<proteinExistence type="predicted"/>
<evidence type="ECO:0000256" key="4">
    <source>
        <dbReference type="ARBA" id="ARBA00022840"/>
    </source>
</evidence>
<protein>
    <submittedName>
        <fullName evidence="10">Multidrug ABC transporter ATP-binding protein</fullName>
    </submittedName>
</protein>
<feature type="transmembrane region" description="Helical" evidence="7">
    <location>
        <begin position="39"/>
        <end position="61"/>
    </location>
</feature>
<evidence type="ECO:0000313" key="11">
    <source>
        <dbReference type="Proteomes" id="UP000245506"/>
    </source>
</evidence>
<dbReference type="GO" id="GO:0016887">
    <property type="term" value="F:ATP hydrolysis activity"/>
    <property type="evidence" value="ECO:0007669"/>
    <property type="project" value="InterPro"/>
</dbReference>
<comment type="subcellular location">
    <subcellularLocation>
        <location evidence="1">Cell membrane</location>
        <topology evidence="1">Multi-pass membrane protein</topology>
    </subcellularLocation>
</comment>
<dbReference type="SMART" id="SM00382">
    <property type="entry name" value="AAA"/>
    <property type="match status" value="1"/>
</dbReference>
<evidence type="ECO:0000259" key="8">
    <source>
        <dbReference type="PROSITE" id="PS50893"/>
    </source>
</evidence>
<dbReference type="PROSITE" id="PS00211">
    <property type="entry name" value="ABC_TRANSPORTER_1"/>
    <property type="match status" value="1"/>
</dbReference>
<keyword evidence="11" id="KW-1185">Reference proteome</keyword>
<dbReference type="OrthoDB" id="9759820at2"/>
<feature type="domain" description="ABC transmembrane type-1" evidence="9">
    <location>
        <begin position="41"/>
        <end position="328"/>
    </location>
</feature>
<dbReference type="PROSITE" id="PS50929">
    <property type="entry name" value="ABC_TM1F"/>
    <property type="match status" value="1"/>
</dbReference>
<dbReference type="InterPro" id="IPR017871">
    <property type="entry name" value="ABC_transporter-like_CS"/>
</dbReference>
<evidence type="ECO:0000256" key="3">
    <source>
        <dbReference type="ARBA" id="ARBA00022741"/>
    </source>
</evidence>
<sequence>MLHFFENLVDPYIDYSANDTPPNKIGPFLWALFYPFRKLIALNAVTSFATAGAEVFLIFYLGHLVDVMSKTSPSEFWANNSVELILVLVFILIIRPLIQTLDTALIKNGIQPNLAALGRWRSHRHVLRQPVGWFESDFAGRIASRVIQMPAAAGDLSFQMMNALTFTVAYMIGAGILLANAHPMLLIPLGIWMVLYVILLRWSLKRIRPAARASSAARSRTLGFVVDSYSNINSVKLFSHSDRETESAVEIFESHRQTYMKENRIVTVMDSGLVLLNGILIVSVVGWALFMWTNETATVGVVASAGALALRINSMTGWILSALSSFFRSLGVISEGMETVAQPIGMKDADDAADLEIETGGIEITDVSHHYGRDSGGLKDISISIKPGEKIGLVGRSGAGKSTLVKTLLRLFDPEQGQISIDGSDISSVTQDSLRARIGMVQQESMLLHRSIRDNILYGRPDATEEDMIEAARKAKAHDFILDLEDNVGNRGYDAQVGERGVKLSGGQRQRVALARVILKDAPILIMDEATSALDSEVEAQIQATLNEMMKGKTVVAIAHRLSTISEMDRILVMDQGEIVEEGSHEELLEKDALYASFWKRQSGGFISED</sequence>
<keyword evidence="5 7" id="KW-1133">Transmembrane helix</keyword>
<dbReference type="PANTHER" id="PTHR43394:SF1">
    <property type="entry name" value="ATP-BINDING CASSETTE SUB-FAMILY B MEMBER 10, MITOCHONDRIAL"/>
    <property type="match status" value="1"/>
</dbReference>
<dbReference type="SUPFAM" id="SSF90123">
    <property type="entry name" value="ABC transporter transmembrane region"/>
    <property type="match status" value="1"/>
</dbReference>
<dbReference type="Gene3D" id="1.20.1560.10">
    <property type="entry name" value="ABC transporter type 1, transmembrane domain"/>
    <property type="match status" value="1"/>
</dbReference>
<organism evidence="10 11">
    <name type="scientific">Leucothrix arctica</name>
    <dbReference type="NCBI Taxonomy" id="1481894"/>
    <lineage>
        <taxon>Bacteria</taxon>
        <taxon>Pseudomonadati</taxon>
        <taxon>Pseudomonadota</taxon>
        <taxon>Gammaproteobacteria</taxon>
        <taxon>Thiotrichales</taxon>
        <taxon>Thiotrichaceae</taxon>
        <taxon>Leucothrix</taxon>
    </lineage>
</organism>
<dbReference type="InterPro" id="IPR027417">
    <property type="entry name" value="P-loop_NTPase"/>
</dbReference>
<dbReference type="Gene3D" id="3.40.50.300">
    <property type="entry name" value="P-loop containing nucleotide triphosphate hydrolases"/>
    <property type="match status" value="1"/>
</dbReference>
<dbReference type="Pfam" id="PF00005">
    <property type="entry name" value="ABC_tran"/>
    <property type="match status" value="1"/>
</dbReference>
<dbReference type="InterPro" id="IPR003593">
    <property type="entry name" value="AAA+_ATPase"/>
</dbReference>